<dbReference type="Gene3D" id="2.30.30.40">
    <property type="entry name" value="SH3 Domains"/>
    <property type="match status" value="5"/>
</dbReference>
<dbReference type="GO" id="GO:0008745">
    <property type="term" value="F:N-acetylmuramoyl-L-alanine amidase activity"/>
    <property type="evidence" value="ECO:0007669"/>
    <property type="project" value="InterPro"/>
</dbReference>
<dbReference type="Gene3D" id="3.40.630.40">
    <property type="entry name" value="Zn-dependent exopeptidases"/>
    <property type="match status" value="1"/>
</dbReference>
<dbReference type="EMBL" id="CP017703">
    <property type="protein sequence ID" value="ASS92016.1"/>
    <property type="molecule type" value="Genomic_DNA"/>
</dbReference>
<dbReference type="PROSITE" id="PS51781">
    <property type="entry name" value="SH3B"/>
    <property type="match status" value="5"/>
</dbReference>
<feature type="domain" description="SH3b" evidence="4">
    <location>
        <begin position="313"/>
        <end position="379"/>
    </location>
</feature>
<dbReference type="InterPro" id="IPR052354">
    <property type="entry name" value="Cell_Wall_Dynamics_Protein"/>
</dbReference>
<feature type="chain" id="PRO_5038391474" description="SH3b domain-containing protein" evidence="3">
    <location>
        <begin position="31"/>
        <end position="569"/>
    </location>
</feature>
<dbReference type="PIRSF" id="PIRSF037846">
    <property type="entry name" value="Autolysin_YrvJ_prd"/>
    <property type="match status" value="1"/>
</dbReference>
<dbReference type="Proteomes" id="UP000214606">
    <property type="component" value="Chromosome"/>
</dbReference>
<dbReference type="KEGG" id="apak:AP3564_18715"/>
<keyword evidence="3" id="KW-0732">Signal</keyword>
<keyword evidence="2" id="KW-0961">Cell wall biogenesis/degradation</keyword>
<dbReference type="InterPro" id="IPR003646">
    <property type="entry name" value="SH3-like_bac-type"/>
</dbReference>
<evidence type="ECO:0000256" key="3">
    <source>
        <dbReference type="SAM" id="SignalP"/>
    </source>
</evidence>
<gene>
    <name evidence="5" type="ORF">AP3564_18715</name>
</gene>
<dbReference type="SMART" id="SM00646">
    <property type="entry name" value="Ami_3"/>
    <property type="match status" value="1"/>
</dbReference>
<feature type="signal peptide" evidence="3">
    <location>
        <begin position="1"/>
        <end position="30"/>
    </location>
</feature>
<sequence>MNVKGAWPLRKKCFLIVLLLSLLFTSTAPVFHSAQADTQYAVIKQDKVNVRTGPGLIYPVMKSVRYGEKYPIVARKGDWVKIQLKQGSSGWVADWLLSVETELQKKDYVVSTTTGLRIRSGPGTNYKVVGQFPKGEKAHVLTKQGKWVKIFYNGRQGWVSSAYVAPAASKTPSNQKHSLGTVTATILNVRSKPNAQSSITGKLTKNMKVEIISEQGNWYKIRYNNVTGWVSKQYITKAAAKSSSTSPQKGRITASSLNVRSGPSLHSKIVGTIKKGTEVEIIGANGDWYQIRYAKNKIGWASKRYIEAGSKKTNGAQSVVLLYDGTNLRSAPSTSAKIVQRGNKGQTFPIVGIYNNWYKIQLRNGQTAYVASWVVTTTSENNSNKGTSIPSNGKKVIIDPGHGGYDSGTIGVRGTLEKHLTLKTAKLVYNKLKRAGVNAVLTRSDDTYISLQSRVGISVKNNANAFVSIHYNSSIIPSANGITTFYYNSAKDKALANVIHKEMVRHVNLRNRAVQFGNYFVLRENKRPAALLELGFLSNPMEEWTVSTNAYQEKISQAIYKAVVKYVNS</sequence>
<organism evidence="5 6">
    <name type="scientific">Aeribacillus pallidus</name>
    <dbReference type="NCBI Taxonomy" id="33936"/>
    <lineage>
        <taxon>Bacteria</taxon>
        <taxon>Bacillati</taxon>
        <taxon>Bacillota</taxon>
        <taxon>Bacilli</taxon>
        <taxon>Bacillales</taxon>
        <taxon>Bacillaceae</taxon>
        <taxon>Aeribacillus</taxon>
    </lineage>
</organism>
<evidence type="ECO:0000313" key="5">
    <source>
        <dbReference type="EMBL" id="ASS92016.1"/>
    </source>
</evidence>
<dbReference type="GO" id="GO:0071555">
    <property type="term" value="P:cell wall organization"/>
    <property type="evidence" value="ECO:0007669"/>
    <property type="project" value="UniProtKB-KW"/>
</dbReference>
<dbReference type="Pfam" id="PF08239">
    <property type="entry name" value="SH3_3"/>
    <property type="match status" value="5"/>
</dbReference>
<feature type="domain" description="SH3b" evidence="4">
    <location>
        <begin position="36"/>
        <end position="101"/>
    </location>
</feature>
<dbReference type="GO" id="GO:0009253">
    <property type="term" value="P:peptidoglycan catabolic process"/>
    <property type="evidence" value="ECO:0007669"/>
    <property type="project" value="InterPro"/>
</dbReference>
<dbReference type="SUPFAM" id="SSF53187">
    <property type="entry name" value="Zn-dependent exopeptidases"/>
    <property type="match status" value="1"/>
</dbReference>
<keyword evidence="1" id="KW-0378">Hydrolase</keyword>
<feature type="domain" description="SH3b" evidence="4">
    <location>
        <begin position="105"/>
        <end position="168"/>
    </location>
</feature>
<dbReference type="SMART" id="SM00287">
    <property type="entry name" value="SH3b"/>
    <property type="match status" value="5"/>
</dbReference>
<evidence type="ECO:0000256" key="1">
    <source>
        <dbReference type="ARBA" id="ARBA00022801"/>
    </source>
</evidence>
<evidence type="ECO:0000313" key="6">
    <source>
        <dbReference type="Proteomes" id="UP000214606"/>
    </source>
</evidence>
<reference evidence="5 6" key="1">
    <citation type="submission" date="2016-10" db="EMBL/GenBank/DDBJ databases">
        <title>The whole genome sequencing and assembly of Aeribacillus pallidus KCTC3564 strain.</title>
        <authorList>
            <person name="Lee Y.-J."/>
            <person name="Park M.-K."/>
            <person name="Yi H."/>
            <person name="Bahn Y.-S."/>
            <person name="Kim J.F."/>
            <person name="Lee D.-W."/>
        </authorList>
    </citation>
    <scope>NUCLEOTIDE SEQUENCE [LARGE SCALE GENOMIC DNA]</scope>
    <source>
        <strain evidence="5 6">KCTC3564</strain>
    </source>
</reference>
<dbReference type="Pfam" id="PF01520">
    <property type="entry name" value="Amidase_3"/>
    <property type="match status" value="1"/>
</dbReference>
<feature type="domain" description="SH3b" evidence="4">
    <location>
        <begin position="247"/>
        <end position="310"/>
    </location>
</feature>
<dbReference type="PANTHER" id="PTHR34408:SF1">
    <property type="entry name" value="GLYCOSYL HYDROLASE FAMILY 19 DOMAIN-CONTAINING PROTEIN HI_1415"/>
    <property type="match status" value="1"/>
</dbReference>
<proteinExistence type="predicted"/>
<dbReference type="CDD" id="cd02696">
    <property type="entry name" value="MurNAc-LAA"/>
    <property type="match status" value="1"/>
</dbReference>
<evidence type="ECO:0000259" key="4">
    <source>
        <dbReference type="PROSITE" id="PS51781"/>
    </source>
</evidence>
<name>A0A223E9S9_9BACI</name>
<feature type="domain" description="SH3b" evidence="4">
    <location>
        <begin position="177"/>
        <end position="239"/>
    </location>
</feature>
<dbReference type="SUPFAM" id="SSF50044">
    <property type="entry name" value="SH3-domain"/>
    <property type="match status" value="1"/>
</dbReference>
<dbReference type="InterPro" id="IPR036028">
    <property type="entry name" value="SH3-like_dom_sf"/>
</dbReference>
<dbReference type="InterPro" id="IPR017293">
    <property type="entry name" value="N-acetylmuramoyl-L-ala_amidase"/>
</dbReference>
<dbReference type="InterPro" id="IPR002508">
    <property type="entry name" value="MurNAc-LAA_cat"/>
</dbReference>
<protein>
    <recommendedName>
        <fullName evidence="4">SH3b domain-containing protein</fullName>
    </recommendedName>
</protein>
<dbReference type="AlphaFoldDB" id="A0A223E9S9"/>
<dbReference type="PANTHER" id="PTHR34408">
    <property type="entry name" value="FAMILY PROTEIN, PUTATIVE-RELATED"/>
    <property type="match status" value="1"/>
</dbReference>
<accession>A0A223E9S9</accession>
<evidence type="ECO:0000256" key="2">
    <source>
        <dbReference type="ARBA" id="ARBA00023316"/>
    </source>
</evidence>